<evidence type="ECO:0000313" key="2">
    <source>
        <dbReference type="EMBL" id="GJT11836.1"/>
    </source>
</evidence>
<comment type="caution">
    <text evidence="2">The sequence shown here is derived from an EMBL/GenBank/DDBJ whole genome shotgun (WGS) entry which is preliminary data.</text>
</comment>
<reference evidence="2" key="1">
    <citation type="journal article" date="2022" name="Int. J. Mol. Sci.">
        <title>Draft Genome of Tanacetum Coccineum: Genomic Comparison of Closely Related Tanacetum-Family Plants.</title>
        <authorList>
            <person name="Yamashiro T."/>
            <person name="Shiraishi A."/>
            <person name="Nakayama K."/>
            <person name="Satake H."/>
        </authorList>
    </citation>
    <scope>NUCLEOTIDE SEQUENCE</scope>
</reference>
<keyword evidence="3" id="KW-1185">Reference proteome</keyword>
<organism evidence="2 3">
    <name type="scientific">Tanacetum coccineum</name>
    <dbReference type="NCBI Taxonomy" id="301880"/>
    <lineage>
        <taxon>Eukaryota</taxon>
        <taxon>Viridiplantae</taxon>
        <taxon>Streptophyta</taxon>
        <taxon>Embryophyta</taxon>
        <taxon>Tracheophyta</taxon>
        <taxon>Spermatophyta</taxon>
        <taxon>Magnoliopsida</taxon>
        <taxon>eudicotyledons</taxon>
        <taxon>Gunneridae</taxon>
        <taxon>Pentapetalae</taxon>
        <taxon>asterids</taxon>
        <taxon>campanulids</taxon>
        <taxon>Asterales</taxon>
        <taxon>Asteraceae</taxon>
        <taxon>Asteroideae</taxon>
        <taxon>Anthemideae</taxon>
        <taxon>Anthemidinae</taxon>
        <taxon>Tanacetum</taxon>
    </lineage>
</organism>
<keyword evidence="1" id="KW-0812">Transmembrane</keyword>
<accession>A0ABQ5BE56</accession>
<evidence type="ECO:0000256" key="1">
    <source>
        <dbReference type="SAM" id="Phobius"/>
    </source>
</evidence>
<proteinExistence type="predicted"/>
<keyword evidence="1" id="KW-0472">Membrane</keyword>
<sequence>MLMEKHLLALTKRRLNASSLLLGRVRRRMSWREFILSLGLHTSEEMQTIGFDLYWAESARQIPDKRDLSTYWIGISSMGNFLGTPPSYTLIKDPMLRLYHKLIVCSIAGRSQAPKKVVHFREESGCDDIRWSVCCPSGGAFWVTYGGEALGIDGDSNEGAPAIPAPVQAPQQPPLAARPAQTMAQMLARVEEDVHEMRGALGEQRQILDSMARDFSRFSTWTVVGLLQMMSQAGVRIKPDRPRYKEIDDVGEISTIWKSRSVGVLKSQDGCSTCILAHKLNLENLPSKISWEFLILILFNLLIMEYLVKIIEKVRILKLKRRHLKITVLTSYTPYPSRKYLCLHFTKDHKGTRINTPYPEEFIHRIQDIVIKYSGRYQTWSLLQETPDKPY</sequence>
<evidence type="ECO:0000313" key="3">
    <source>
        <dbReference type="Proteomes" id="UP001151760"/>
    </source>
</evidence>
<gene>
    <name evidence="2" type="ORF">Tco_0858878</name>
</gene>
<protein>
    <submittedName>
        <fullName evidence="2">Uncharacterized protein</fullName>
    </submittedName>
</protein>
<feature type="transmembrane region" description="Helical" evidence="1">
    <location>
        <begin position="289"/>
        <end position="308"/>
    </location>
</feature>
<dbReference type="Proteomes" id="UP001151760">
    <property type="component" value="Unassembled WGS sequence"/>
</dbReference>
<reference evidence="2" key="2">
    <citation type="submission" date="2022-01" db="EMBL/GenBank/DDBJ databases">
        <authorList>
            <person name="Yamashiro T."/>
            <person name="Shiraishi A."/>
            <person name="Satake H."/>
            <person name="Nakayama K."/>
        </authorList>
    </citation>
    <scope>NUCLEOTIDE SEQUENCE</scope>
</reference>
<name>A0ABQ5BE56_9ASTR</name>
<keyword evidence="1" id="KW-1133">Transmembrane helix</keyword>
<dbReference type="EMBL" id="BQNB010013100">
    <property type="protein sequence ID" value="GJT11836.1"/>
    <property type="molecule type" value="Genomic_DNA"/>
</dbReference>